<evidence type="ECO:0000256" key="1">
    <source>
        <dbReference type="ARBA" id="ARBA00007120"/>
    </source>
</evidence>
<comment type="similarity">
    <text evidence="1">Belongs to the UPF0098 family.</text>
</comment>
<dbReference type="EMBL" id="FWFG01000035">
    <property type="protein sequence ID" value="SLM89714.1"/>
    <property type="molecule type" value="Genomic_DNA"/>
</dbReference>
<proteinExistence type="inferred from homology"/>
<dbReference type="RefSeq" id="WP_087102902.1">
    <property type="nucleotide sequence ID" value="NZ_FWFG01000035.1"/>
</dbReference>
<sequence>MKHSSLRRSTAEELRQAAARAQDGAGRAVTSALTPLGSALRSRRAGDARSIAHRPELDAPTTILVTSPAFADGQEIPARHCGPGIGESISPALAWDGVPTGTRRLLIVLEDLDHPSARHTGILAAAVLEATGAEGALPEGWFSRDNPALTWLKDYRGRRGYIAPRPLPGHGAHRYVVHIVAIDTPITPPPGSDLTKLVPMLAGRVTARGRLTGTRSA</sequence>
<dbReference type="InterPro" id="IPR005247">
    <property type="entry name" value="YbhB_YbcL/LppC-like"/>
</dbReference>
<feature type="region of interest" description="Disordered" evidence="2">
    <location>
        <begin position="1"/>
        <end position="30"/>
    </location>
</feature>
<dbReference type="OrthoDB" id="9797506at2"/>
<evidence type="ECO:0000313" key="4">
    <source>
        <dbReference type="Proteomes" id="UP000195981"/>
    </source>
</evidence>
<evidence type="ECO:0000313" key="3">
    <source>
        <dbReference type="EMBL" id="SLM89714.1"/>
    </source>
</evidence>
<dbReference type="CDD" id="cd00865">
    <property type="entry name" value="PEBP_bact_arch"/>
    <property type="match status" value="1"/>
</dbReference>
<keyword evidence="4" id="KW-1185">Reference proteome</keyword>
<dbReference type="InterPro" id="IPR036610">
    <property type="entry name" value="PEBP-like_sf"/>
</dbReference>
<dbReference type="InterPro" id="IPR008914">
    <property type="entry name" value="PEBP"/>
</dbReference>
<feature type="compositionally biased region" description="Low complexity" evidence="2">
    <location>
        <begin position="16"/>
        <end position="28"/>
    </location>
</feature>
<reference evidence="3 4" key="1">
    <citation type="submission" date="2017-02" db="EMBL/GenBank/DDBJ databases">
        <authorList>
            <person name="Peterson S.W."/>
        </authorList>
    </citation>
    <scope>NUCLEOTIDE SEQUENCE [LARGE SCALE GENOMIC DNA]</scope>
    <source>
        <strain evidence="3 4">CIP104813</strain>
    </source>
</reference>
<evidence type="ECO:0000256" key="2">
    <source>
        <dbReference type="SAM" id="MobiDB-lite"/>
    </source>
</evidence>
<dbReference type="Pfam" id="PF01161">
    <property type="entry name" value="PBP"/>
    <property type="match status" value="1"/>
</dbReference>
<gene>
    <name evidence="3" type="ORF">FM110_04070</name>
</gene>
<dbReference type="Gene3D" id="3.90.280.10">
    <property type="entry name" value="PEBP-like"/>
    <property type="match status" value="1"/>
</dbReference>
<organism evidence="3 4">
    <name type="scientific">Brachybacterium nesterenkovii</name>
    <dbReference type="NCBI Taxonomy" id="47847"/>
    <lineage>
        <taxon>Bacteria</taxon>
        <taxon>Bacillati</taxon>
        <taxon>Actinomycetota</taxon>
        <taxon>Actinomycetes</taxon>
        <taxon>Micrococcales</taxon>
        <taxon>Dermabacteraceae</taxon>
        <taxon>Brachybacterium</taxon>
    </lineage>
</organism>
<dbReference type="Proteomes" id="UP000195981">
    <property type="component" value="Unassembled WGS sequence"/>
</dbReference>
<accession>A0A1X6WVZ3</accession>
<dbReference type="AlphaFoldDB" id="A0A1X6WVZ3"/>
<dbReference type="SUPFAM" id="SSF49777">
    <property type="entry name" value="PEBP-like"/>
    <property type="match status" value="1"/>
</dbReference>
<protein>
    <submittedName>
        <fullName evidence="3">UPF0098 protein MTH_273</fullName>
    </submittedName>
</protein>
<name>A0A1X6WVZ3_9MICO</name>